<gene>
    <name evidence="4" type="ORF">K6753_07625</name>
</gene>
<evidence type="ECO:0000256" key="1">
    <source>
        <dbReference type="SAM" id="MobiDB-lite"/>
    </source>
</evidence>
<comment type="caution">
    <text evidence="4">The sequence shown here is derived from an EMBL/GenBank/DDBJ whole genome shotgun (WGS) entry which is preliminary data.</text>
</comment>
<dbReference type="SUPFAM" id="SSF101874">
    <property type="entry name" value="YceI-like"/>
    <property type="match status" value="1"/>
</dbReference>
<dbReference type="RefSeq" id="WP_223675862.1">
    <property type="nucleotide sequence ID" value="NZ_JAINZW010000003.1"/>
</dbReference>
<dbReference type="Gene3D" id="2.40.128.110">
    <property type="entry name" value="Lipid/polyisoprenoid-binding, YceI-like"/>
    <property type="match status" value="1"/>
</dbReference>
<evidence type="ECO:0000313" key="4">
    <source>
        <dbReference type="EMBL" id="MBZ4039401.1"/>
    </source>
</evidence>
<dbReference type="EMBL" id="JAINZW010000003">
    <property type="protein sequence ID" value="MBZ4039401.1"/>
    <property type="molecule type" value="Genomic_DNA"/>
</dbReference>
<protein>
    <submittedName>
        <fullName evidence="4">YceI family protein</fullName>
    </submittedName>
</protein>
<name>A0ABS7T687_9GAMM</name>
<evidence type="ECO:0000259" key="3">
    <source>
        <dbReference type="SMART" id="SM00867"/>
    </source>
</evidence>
<reference evidence="4 5" key="1">
    <citation type="submission" date="2021-09" db="EMBL/GenBank/DDBJ databases">
        <title>Lysobacter sp. 13A isolated from the river sediment.</title>
        <authorList>
            <person name="Liu H."/>
            <person name="Li S."/>
            <person name="Mao S."/>
        </authorList>
    </citation>
    <scope>NUCLEOTIDE SEQUENCE [LARGE SCALE GENOMIC DNA]</scope>
    <source>
        <strain evidence="4 5">13A</strain>
    </source>
</reference>
<keyword evidence="5" id="KW-1185">Reference proteome</keyword>
<dbReference type="InterPro" id="IPR007372">
    <property type="entry name" value="Lipid/polyisoprenoid-bd_YceI"/>
</dbReference>
<dbReference type="SMART" id="SM00867">
    <property type="entry name" value="YceI"/>
    <property type="match status" value="1"/>
</dbReference>
<proteinExistence type="predicted"/>
<dbReference type="PANTHER" id="PTHR34406:SF1">
    <property type="entry name" value="PROTEIN YCEI"/>
    <property type="match status" value="1"/>
</dbReference>
<dbReference type="Pfam" id="PF04264">
    <property type="entry name" value="YceI"/>
    <property type="match status" value="1"/>
</dbReference>
<accession>A0ABS7T687</accession>
<feature type="region of interest" description="Disordered" evidence="1">
    <location>
        <begin position="202"/>
        <end position="248"/>
    </location>
</feature>
<feature type="compositionally biased region" description="Low complexity" evidence="1">
    <location>
        <begin position="206"/>
        <end position="227"/>
    </location>
</feature>
<evidence type="ECO:0000256" key="2">
    <source>
        <dbReference type="SAM" id="SignalP"/>
    </source>
</evidence>
<dbReference type="PANTHER" id="PTHR34406">
    <property type="entry name" value="PROTEIN YCEI"/>
    <property type="match status" value="1"/>
</dbReference>
<feature type="chain" id="PRO_5045876482" evidence="2">
    <location>
        <begin position="23"/>
        <end position="248"/>
    </location>
</feature>
<dbReference type="Proteomes" id="UP001430954">
    <property type="component" value="Unassembled WGS sequence"/>
</dbReference>
<evidence type="ECO:0000313" key="5">
    <source>
        <dbReference type="Proteomes" id="UP001430954"/>
    </source>
</evidence>
<sequence>MRPSPRPALIVLLAALATPAHADGPEPYAIDPVHTRVMFAVEHAGFSKALGTVSGSTGALLFDPEDWTAARLDVRVPMAAIDLGDEGWNRATLARNLLDAQQHPEARFVSSDVTPVDEDTARACGELTLRGVTRPLCMDVTLNALKRHPMPPFRRTAGFSATATLSRADYGITAWKSVIGDEVELRIEAEAVRDDDALAVFEQASPAPDAAVDAPPVADEPPAAEPDVSVDDAESRSDTPPDPTEPTP</sequence>
<organism evidence="4 5">
    <name type="scientific">Novilysobacter selenitireducens</name>
    <dbReference type="NCBI Taxonomy" id="2872639"/>
    <lineage>
        <taxon>Bacteria</taxon>
        <taxon>Pseudomonadati</taxon>
        <taxon>Pseudomonadota</taxon>
        <taxon>Gammaproteobacteria</taxon>
        <taxon>Lysobacterales</taxon>
        <taxon>Lysobacteraceae</taxon>
        <taxon>Novilysobacter</taxon>
    </lineage>
</organism>
<keyword evidence="2" id="KW-0732">Signal</keyword>
<feature type="domain" description="Lipid/polyisoprenoid-binding YceI-like" evidence="3">
    <location>
        <begin position="27"/>
        <end position="192"/>
    </location>
</feature>
<feature type="signal peptide" evidence="2">
    <location>
        <begin position="1"/>
        <end position="22"/>
    </location>
</feature>
<dbReference type="InterPro" id="IPR036761">
    <property type="entry name" value="TTHA0802/YceI-like_sf"/>
</dbReference>